<evidence type="ECO:0000313" key="7">
    <source>
        <dbReference type="EMBL" id="GAB0138866.1"/>
    </source>
</evidence>
<keyword evidence="4" id="KW-0560">Oxidoreductase</keyword>
<dbReference type="SMART" id="SM00702">
    <property type="entry name" value="P4Hc"/>
    <property type="match status" value="1"/>
</dbReference>
<dbReference type="PANTHER" id="PTHR10869:SF242">
    <property type="entry name" value="PROLYL 4-HYDROXYLASE ALPHA SUBUNIT DOMAIN-CONTAINING PROTEIN"/>
    <property type="match status" value="1"/>
</dbReference>
<evidence type="ECO:0000256" key="4">
    <source>
        <dbReference type="ARBA" id="ARBA00023002"/>
    </source>
</evidence>
<dbReference type="Proteomes" id="UP001562357">
    <property type="component" value="Unassembled WGS sequence"/>
</dbReference>
<keyword evidence="8" id="KW-1185">Reference proteome</keyword>
<sequence>MSKNGITINWKIPQLLGPSTSLSHICEHKYSVEIMSIDPLVLYLNDFVSEAEVQYLLDLGKDSFAPSKITRGVGNHLNLTARRSQTAFLPENDPTCDCLIERMKLLLGNVQHRDVEGLQLVKYSSGGDTFRVHTDWTEVLTNHTVNSTGIVRQSRRLGSIFVYLEDDCVRGETFFPELSSVSESADGEKFAIAASGKGLLVKPRRRNGIFWNNLHANGSGDFRLAHAGLPIESGSKLDLTCGVPII</sequence>
<evidence type="ECO:0000259" key="6">
    <source>
        <dbReference type="SMART" id="SM00702"/>
    </source>
</evidence>
<dbReference type="InterPro" id="IPR006620">
    <property type="entry name" value="Pro_4_hyd_alph"/>
</dbReference>
<comment type="caution">
    <text evidence="7">The sequence shown here is derived from an EMBL/GenBank/DDBJ whole genome shotgun (WGS) entry which is preliminary data.</text>
</comment>
<evidence type="ECO:0000256" key="2">
    <source>
        <dbReference type="ARBA" id="ARBA00022723"/>
    </source>
</evidence>
<accession>A0ABQ0CZJ9</accession>
<gene>
    <name evidence="7" type="primary">g7088</name>
    <name evidence="7" type="ORF">EsDP_00007088</name>
</gene>
<comment type="cofactor">
    <cofactor evidence="1">
        <name>L-ascorbate</name>
        <dbReference type="ChEBI" id="CHEBI:38290"/>
    </cofactor>
</comment>
<dbReference type="PANTHER" id="PTHR10869">
    <property type="entry name" value="PROLYL 4-HYDROXYLASE ALPHA SUBUNIT"/>
    <property type="match status" value="1"/>
</dbReference>
<proteinExistence type="predicted"/>
<keyword evidence="2" id="KW-0479">Metal-binding</keyword>
<evidence type="ECO:0000313" key="8">
    <source>
        <dbReference type="Proteomes" id="UP001562357"/>
    </source>
</evidence>
<organism evidence="7 8">
    <name type="scientific">Epichloe bromicola</name>
    <dbReference type="NCBI Taxonomy" id="79588"/>
    <lineage>
        <taxon>Eukaryota</taxon>
        <taxon>Fungi</taxon>
        <taxon>Dikarya</taxon>
        <taxon>Ascomycota</taxon>
        <taxon>Pezizomycotina</taxon>
        <taxon>Sordariomycetes</taxon>
        <taxon>Hypocreomycetidae</taxon>
        <taxon>Hypocreales</taxon>
        <taxon>Clavicipitaceae</taxon>
        <taxon>Epichloe</taxon>
    </lineage>
</organism>
<keyword evidence="5" id="KW-0408">Iron</keyword>
<name>A0ABQ0CZJ9_9HYPO</name>
<evidence type="ECO:0000256" key="5">
    <source>
        <dbReference type="ARBA" id="ARBA00023004"/>
    </source>
</evidence>
<dbReference type="Gene3D" id="2.60.120.620">
    <property type="entry name" value="q2cbj1_9rhob like domain"/>
    <property type="match status" value="1"/>
</dbReference>
<evidence type="ECO:0000256" key="1">
    <source>
        <dbReference type="ARBA" id="ARBA00001961"/>
    </source>
</evidence>
<evidence type="ECO:0000256" key="3">
    <source>
        <dbReference type="ARBA" id="ARBA00022964"/>
    </source>
</evidence>
<dbReference type="InterPro" id="IPR045054">
    <property type="entry name" value="P4HA-like"/>
</dbReference>
<dbReference type="EMBL" id="BAAFGZ010000513">
    <property type="protein sequence ID" value="GAB0138866.1"/>
    <property type="molecule type" value="Genomic_DNA"/>
</dbReference>
<protein>
    <recommendedName>
        <fullName evidence="6">Prolyl 4-hydroxylase alpha subunit domain-containing protein</fullName>
    </recommendedName>
</protein>
<feature type="domain" description="Prolyl 4-hydroxylase alpha subunit" evidence="6">
    <location>
        <begin position="39"/>
        <end position="244"/>
    </location>
</feature>
<reference evidence="8" key="1">
    <citation type="submission" date="2024-06" db="EMBL/GenBank/DDBJ databases">
        <title>Draft Genome Sequences of Epichloe bromicola Strains Isolated from Elymus ciliaris.</title>
        <authorList>
            <consortium name="Epichloe bromicola genome sequencing consortium"/>
            <person name="Miura A."/>
            <person name="Imano S."/>
            <person name="Ashida A."/>
            <person name="Sato I."/>
            <person name="Chiba S."/>
            <person name="Tanaka A."/>
            <person name="Camagna M."/>
            <person name="Takemoto D."/>
        </authorList>
    </citation>
    <scope>NUCLEOTIDE SEQUENCE [LARGE SCALE GENOMIC DNA]</scope>
    <source>
        <strain evidence="8">DP</strain>
    </source>
</reference>
<keyword evidence="3" id="KW-0223">Dioxygenase</keyword>